<dbReference type="GO" id="GO:0005829">
    <property type="term" value="C:cytosol"/>
    <property type="evidence" value="ECO:0007669"/>
    <property type="project" value="TreeGrafter"/>
</dbReference>
<reference evidence="4" key="1">
    <citation type="submission" date="2023-03" db="EMBL/GenBank/DDBJ databases">
        <title>Andean soil-derived lignocellulolytic bacterial consortium as a source of novel taxa and putative plastic-active enzymes.</title>
        <authorList>
            <person name="Diaz-Garcia L."/>
            <person name="Chuvochina M."/>
            <person name="Feuerriegel G."/>
            <person name="Bunk B."/>
            <person name="Sproer C."/>
            <person name="Streit W.R."/>
            <person name="Rodriguez L.M."/>
            <person name="Overmann J."/>
            <person name="Jimenez D.J."/>
        </authorList>
    </citation>
    <scope>NUCLEOTIDE SEQUENCE</scope>
    <source>
        <strain evidence="4">MAG 2441</strain>
    </source>
</reference>
<name>A0AA95JF65_9BACL</name>
<feature type="domain" description="RmlD-like substrate binding" evidence="3">
    <location>
        <begin position="7"/>
        <end position="282"/>
    </location>
</feature>
<accession>A0AA95JF65</accession>
<dbReference type="CDD" id="cd05254">
    <property type="entry name" value="dTDP_HR_like_SDR_e"/>
    <property type="match status" value="1"/>
</dbReference>
<comment type="similarity">
    <text evidence="1 2">Belongs to the dTDP-4-dehydrorhamnose reductase family.</text>
</comment>
<dbReference type="InterPro" id="IPR036291">
    <property type="entry name" value="NAD(P)-bd_dom_sf"/>
</dbReference>
<protein>
    <recommendedName>
        <fullName evidence="2">dTDP-4-dehydrorhamnose reductase</fullName>
        <ecNumber evidence="2">1.1.1.133</ecNumber>
    </recommendedName>
</protein>
<dbReference type="InterPro" id="IPR029903">
    <property type="entry name" value="RmlD-like-bd"/>
</dbReference>
<comment type="pathway">
    <text evidence="2">Carbohydrate biosynthesis; dTDP-L-rhamnose biosynthesis.</text>
</comment>
<dbReference type="PANTHER" id="PTHR10491">
    <property type="entry name" value="DTDP-4-DEHYDRORHAMNOSE REDUCTASE"/>
    <property type="match status" value="1"/>
</dbReference>
<keyword evidence="2" id="KW-0521">NADP</keyword>
<dbReference type="GO" id="GO:0019305">
    <property type="term" value="P:dTDP-rhamnose biosynthetic process"/>
    <property type="evidence" value="ECO:0007669"/>
    <property type="project" value="TreeGrafter"/>
</dbReference>
<dbReference type="Pfam" id="PF04321">
    <property type="entry name" value="RmlD_sub_bind"/>
    <property type="match status" value="1"/>
</dbReference>
<dbReference type="NCBIfam" id="TIGR01214">
    <property type="entry name" value="rmlD"/>
    <property type="match status" value="1"/>
</dbReference>
<dbReference type="PANTHER" id="PTHR10491:SF4">
    <property type="entry name" value="METHIONINE ADENOSYLTRANSFERASE 2 SUBUNIT BETA"/>
    <property type="match status" value="1"/>
</dbReference>
<evidence type="ECO:0000256" key="2">
    <source>
        <dbReference type="RuleBase" id="RU364082"/>
    </source>
</evidence>
<dbReference type="Proteomes" id="UP001178662">
    <property type="component" value="Chromosome"/>
</dbReference>
<dbReference type="GO" id="GO:0008831">
    <property type="term" value="F:dTDP-4-dehydrorhamnose reductase activity"/>
    <property type="evidence" value="ECO:0007669"/>
    <property type="project" value="UniProtKB-EC"/>
</dbReference>
<dbReference type="Gene3D" id="3.40.50.720">
    <property type="entry name" value="NAD(P)-binding Rossmann-like Domain"/>
    <property type="match status" value="1"/>
</dbReference>
<sequence length="289" mass="31189">MNKPLVVAITGASGQLGRELALMKREGVKLIGLDRAALDITNAEQCVAAIAELRPDVIIHAAAFTAVDQAEAEPDVAWLVNVEGTRNIAAAAEAIGAKLVYVSTDYVFRGDGTTPYEVDADTDPQTVYGRTKLEGERMAVAVCSRSFIVRTSWVFGAYGNNFVYTMLKLAEQKRELSVVNDQVGSPTYTADLAEFLVALANTELYGTYHASNSGVCSWFDFAKAVFEEAEVQGVTVNSCTTAQFPRPAPRPSYSVLSSEALVAAGFKPLRPWGEALRELLQSFPSGNNY</sequence>
<dbReference type="FunFam" id="3.40.50.720:FF:000159">
    <property type="entry name" value="dTDP-4-dehydrorhamnose reductase"/>
    <property type="match status" value="1"/>
</dbReference>
<evidence type="ECO:0000259" key="3">
    <source>
        <dbReference type="Pfam" id="PF04321"/>
    </source>
</evidence>
<dbReference type="SUPFAM" id="SSF51735">
    <property type="entry name" value="NAD(P)-binding Rossmann-fold domains"/>
    <property type="match status" value="1"/>
</dbReference>
<gene>
    <name evidence="4" type="primary">rfbD</name>
    <name evidence="4" type="ORF">P0Y55_15335</name>
</gene>
<organism evidence="4 5">
    <name type="scientific">Candidatus Cohnella colombiensis</name>
    <dbReference type="NCBI Taxonomy" id="3121368"/>
    <lineage>
        <taxon>Bacteria</taxon>
        <taxon>Bacillati</taxon>
        <taxon>Bacillota</taxon>
        <taxon>Bacilli</taxon>
        <taxon>Bacillales</taxon>
        <taxon>Paenibacillaceae</taxon>
        <taxon>Cohnella</taxon>
    </lineage>
</organism>
<dbReference type="Gene3D" id="3.90.25.10">
    <property type="entry name" value="UDP-galactose 4-epimerase, domain 1"/>
    <property type="match status" value="1"/>
</dbReference>
<evidence type="ECO:0000313" key="5">
    <source>
        <dbReference type="Proteomes" id="UP001178662"/>
    </source>
</evidence>
<dbReference type="InterPro" id="IPR005913">
    <property type="entry name" value="dTDP_dehydrorham_reduct"/>
</dbReference>
<dbReference type="AlphaFoldDB" id="A0AA95JF65"/>
<dbReference type="EMBL" id="CP119317">
    <property type="protein sequence ID" value="WEK53919.1"/>
    <property type="molecule type" value="Genomic_DNA"/>
</dbReference>
<proteinExistence type="inferred from homology"/>
<dbReference type="EC" id="1.1.1.133" evidence="2"/>
<comment type="function">
    <text evidence="2">Catalyzes the reduction of dTDP-6-deoxy-L-lyxo-4-hexulose to yield dTDP-L-rhamnose.</text>
</comment>
<evidence type="ECO:0000313" key="4">
    <source>
        <dbReference type="EMBL" id="WEK53919.1"/>
    </source>
</evidence>
<keyword evidence="5" id="KW-1185">Reference proteome</keyword>
<evidence type="ECO:0000256" key="1">
    <source>
        <dbReference type="ARBA" id="ARBA00010944"/>
    </source>
</evidence>
<keyword evidence="2 4" id="KW-0560">Oxidoreductase</keyword>